<evidence type="ECO:0000256" key="1">
    <source>
        <dbReference type="ARBA" id="ARBA00022737"/>
    </source>
</evidence>
<evidence type="ECO:0000313" key="5">
    <source>
        <dbReference type="EMBL" id="GER91108.1"/>
    </source>
</evidence>
<dbReference type="Gene3D" id="1.10.1780.10">
    <property type="entry name" value="Clp, N-terminal domain"/>
    <property type="match status" value="1"/>
</dbReference>
<evidence type="ECO:0000259" key="3">
    <source>
        <dbReference type="Pfam" id="PF02861"/>
    </source>
</evidence>
<name>A0A5J4KN60_9CHLR</name>
<dbReference type="EMBL" id="BKZW01000003">
    <property type="protein sequence ID" value="GER91108.1"/>
    <property type="molecule type" value="Genomic_DNA"/>
</dbReference>
<dbReference type="AlphaFoldDB" id="A0A5J4KN60"/>
<keyword evidence="6" id="KW-1185">Reference proteome</keyword>
<dbReference type="SUPFAM" id="SSF81923">
    <property type="entry name" value="Double Clp-N motif"/>
    <property type="match status" value="1"/>
</dbReference>
<dbReference type="SUPFAM" id="SSF52540">
    <property type="entry name" value="P-loop containing nucleoside triphosphate hydrolases"/>
    <property type="match status" value="1"/>
</dbReference>
<dbReference type="InterPro" id="IPR025874">
    <property type="entry name" value="DZR"/>
</dbReference>
<feature type="domain" description="Clp R" evidence="3">
    <location>
        <begin position="12"/>
        <end position="126"/>
    </location>
</feature>
<dbReference type="InterPro" id="IPR004176">
    <property type="entry name" value="Clp_R_N"/>
</dbReference>
<dbReference type="Proteomes" id="UP000326912">
    <property type="component" value="Unassembled WGS sequence"/>
</dbReference>
<organism evidence="5 6">
    <name type="scientific">Dictyobacter vulcani</name>
    <dbReference type="NCBI Taxonomy" id="2607529"/>
    <lineage>
        <taxon>Bacteria</taxon>
        <taxon>Bacillati</taxon>
        <taxon>Chloroflexota</taxon>
        <taxon>Ktedonobacteria</taxon>
        <taxon>Ktedonobacterales</taxon>
        <taxon>Dictyobacteraceae</taxon>
        <taxon>Dictyobacter</taxon>
    </lineage>
</organism>
<protein>
    <recommendedName>
        <fullName evidence="7">Clp R domain-containing protein</fullName>
    </recommendedName>
</protein>
<evidence type="ECO:0000259" key="4">
    <source>
        <dbReference type="Pfam" id="PF12773"/>
    </source>
</evidence>
<dbReference type="PANTHER" id="PTHR23076">
    <property type="entry name" value="METALLOPROTEASE M41 FTSH"/>
    <property type="match status" value="1"/>
</dbReference>
<dbReference type="InterPro" id="IPR003959">
    <property type="entry name" value="ATPase_AAA_core"/>
</dbReference>
<proteinExistence type="predicted"/>
<evidence type="ECO:0000313" key="6">
    <source>
        <dbReference type="Proteomes" id="UP000326912"/>
    </source>
</evidence>
<dbReference type="GO" id="GO:0006508">
    <property type="term" value="P:proteolysis"/>
    <property type="evidence" value="ECO:0007669"/>
    <property type="project" value="TreeGrafter"/>
</dbReference>
<dbReference type="Pfam" id="PF00004">
    <property type="entry name" value="AAA"/>
    <property type="match status" value="1"/>
</dbReference>
<feature type="domain" description="DZANK-type" evidence="4">
    <location>
        <begin position="395"/>
        <end position="440"/>
    </location>
</feature>
<keyword evidence="1" id="KW-0677">Repeat</keyword>
<comment type="caution">
    <text evidence="5">The sequence shown here is derived from an EMBL/GenBank/DDBJ whole genome shotgun (WGS) entry which is preliminary data.</text>
</comment>
<dbReference type="Pfam" id="PF02861">
    <property type="entry name" value="Clp_N"/>
    <property type="match status" value="1"/>
</dbReference>
<dbReference type="InterPro" id="IPR036628">
    <property type="entry name" value="Clp_N_dom_sf"/>
</dbReference>
<dbReference type="GO" id="GO:0004176">
    <property type="term" value="F:ATP-dependent peptidase activity"/>
    <property type="evidence" value="ECO:0007669"/>
    <property type="project" value="TreeGrafter"/>
</dbReference>
<dbReference type="PANTHER" id="PTHR23076:SF97">
    <property type="entry name" value="ATP-DEPENDENT ZINC METALLOPROTEASE YME1L1"/>
    <property type="match status" value="1"/>
</dbReference>
<dbReference type="Pfam" id="PF12773">
    <property type="entry name" value="DZR"/>
    <property type="match status" value="1"/>
</dbReference>
<evidence type="ECO:0000259" key="2">
    <source>
        <dbReference type="Pfam" id="PF00004"/>
    </source>
</evidence>
<evidence type="ECO:0008006" key="7">
    <source>
        <dbReference type="Google" id="ProtNLM"/>
    </source>
</evidence>
<dbReference type="GO" id="GO:0016887">
    <property type="term" value="F:ATP hydrolysis activity"/>
    <property type="evidence" value="ECO:0007669"/>
    <property type="project" value="InterPro"/>
</dbReference>
<gene>
    <name evidence="5" type="ORF">KDW_52700</name>
</gene>
<accession>A0A5J4KN60</accession>
<dbReference type="GO" id="GO:0005524">
    <property type="term" value="F:ATP binding"/>
    <property type="evidence" value="ECO:0007669"/>
    <property type="project" value="InterPro"/>
</dbReference>
<reference evidence="5 6" key="1">
    <citation type="submission" date="2019-10" db="EMBL/GenBank/DDBJ databases">
        <title>Dictyobacter vulcani sp. nov., within the class Ktedonobacteria, isolated from soil of volcanic Mt. Zao.</title>
        <authorList>
            <person name="Zheng Y."/>
            <person name="Wang C.M."/>
            <person name="Sakai Y."/>
            <person name="Abe K."/>
            <person name="Yokota A."/>
            <person name="Yabe S."/>
        </authorList>
    </citation>
    <scope>NUCLEOTIDE SEQUENCE [LARGE SCALE GENOMIC DNA]</scope>
    <source>
        <strain evidence="5 6">W12</strain>
    </source>
</reference>
<dbReference type="Gene3D" id="3.40.50.300">
    <property type="entry name" value="P-loop containing nucleotide triphosphate hydrolases"/>
    <property type="match status" value="1"/>
</dbReference>
<sequence length="445" mass="49959">MIKTMQDRRLAFSSSARAVVRGAEREALHMHASTYHPEHLFLSILRLDDELDASIFSLLGMDIRALRRMATEVVGNVEIGRPAKHEMHPSKEAQECLDWAMAFAEQRHCSELRADHILLGVLRHPQVQPLLLLLFSPGEVIPSYLNEESGIAYTNAMDQLIQIKIREHKRVGKHISNSPMVKCERPTVTFADILGANTVKQELHSLIAYLRYPQLYQRSRTTAMEETLLVGHPCTERTLLVHAIAGEAVVSLVSLSLSKLVNLINALAVDMVDAEDLAWLEQEYPVFLRDDLAQTARNLLHVTFDLAKNWAPCLLFLEDLDALSRLENKEYRLALQRQLGVELDALDWQLPTAVIATVYKPENLDPALVEVGHFNRRVTLSESYAVHPAAQTKLCLSCKQEVLAAWHYCVYCGASLVKTCPHCGAPHVEVEGARYCSSCGSDVWS</sequence>
<feature type="domain" description="ATPase AAA-type core" evidence="2">
    <location>
        <begin position="228"/>
        <end position="380"/>
    </location>
</feature>
<dbReference type="InterPro" id="IPR027417">
    <property type="entry name" value="P-loop_NTPase"/>
</dbReference>